<proteinExistence type="predicted"/>
<dbReference type="Proteomes" id="UP001652625">
    <property type="component" value="Chromosome 05"/>
</dbReference>
<sequence>MRLDEYKAIKKLKKGHSIIIKKTEKGGGICVLDKKEYENKINIMLEDKSTYEDLKEDPTSCITNKVLREIEDMRRSMIITKRISEFIYPGTQIRTPLFYGLSKIHKKGIPLRPIVSGCEGPTNNVSEYVVKYLRPMAESLPSYFKDSTHLLETLSLTPIPPGEYMLVTADVVSLYTNIPHNDGILAVERFIRNQWKSLKLPQYYPPIIPIHQFSRLLRLILDNKSIYVWTPYI</sequence>
<dbReference type="GeneID" id="136080132"/>
<name>A0ABM4BUG3_HYDVU</name>
<reference evidence="2" key="1">
    <citation type="submission" date="2025-08" db="UniProtKB">
        <authorList>
            <consortium name="RefSeq"/>
        </authorList>
    </citation>
    <scope>IDENTIFICATION</scope>
</reference>
<dbReference type="PANTHER" id="PTHR21301:SF10">
    <property type="entry name" value="REVERSE TRANSCRIPTASE DOMAIN-CONTAINING PROTEIN"/>
    <property type="match status" value="1"/>
</dbReference>
<accession>A0ABM4BUG3</accession>
<keyword evidence="1" id="KW-1185">Reference proteome</keyword>
<dbReference type="PANTHER" id="PTHR21301">
    <property type="entry name" value="REVERSE TRANSCRIPTASE"/>
    <property type="match status" value="1"/>
</dbReference>
<evidence type="ECO:0000313" key="1">
    <source>
        <dbReference type="Proteomes" id="UP001652625"/>
    </source>
</evidence>
<evidence type="ECO:0000313" key="2">
    <source>
        <dbReference type="RefSeq" id="XP_065652814.1"/>
    </source>
</evidence>
<dbReference type="RefSeq" id="XP_065652814.1">
    <property type="nucleotide sequence ID" value="XM_065796742.1"/>
</dbReference>
<gene>
    <name evidence="2" type="primary">LOC136080132</name>
</gene>
<protein>
    <submittedName>
        <fullName evidence="2">Uncharacterized protein LOC136080132</fullName>
    </submittedName>
</protein>
<organism evidence="1 2">
    <name type="scientific">Hydra vulgaris</name>
    <name type="common">Hydra</name>
    <name type="synonym">Hydra attenuata</name>
    <dbReference type="NCBI Taxonomy" id="6087"/>
    <lineage>
        <taxon>Eukaryota</taxon>
        <taxon>Metazoa</taxon>
        <taxon>Cnidaria</taxon>
        <taxon>Hydrozoa</taxon>
        <taxon>Hydroidolina</taxon>
        <taxon>Anthoathecata</taxon>
        <taxon>Aplanulata</taxon>
        <taxon>Hydridae</taxon>
        <taxon>Hydra</taxon>
    </lineage>
</organism>